<sequence>MPVQLGVRLRMGIGLLLSWMAMVTIVESIRRRKAIQDDNFMDMSAMWLRPQYCLLGLAEAFTTTRQTKFLYTLAPKSMSSIATTLLLLGIVVTTWLSDVVVNGI</sequence>
<gene>
    <name evidence="7" type="ORF">SLEP1_g21217</name>
</gene>
<evidence type="ECO:0000256" key="4">
    <source>
        <dbReference type="ARBA" id="ARBA00022989"/>
    </source>
</evidence>
<keyword evidence="5 6" id="KW-0472">Membrane</keyword>
<dbReference type="AlphaFoldDB" id="A0AAV5JEH2"/>
<dbReference type="Proteomes" id="UP001054252">
    <property type="component" value="Unassembled WGS sequence"/>
</dbReference>
<dbReference type="InterPro" id="IPR036259">
    <property type="entry name" value="MFS_trans_sf"/>
</dbReference>
<comment type="caution">
    <text evidence="7">The sequence shown here is derived from an EMBL/GenBank/DDBJ whole genome shotgun (WGS) entry which is preliminary data.</text>
</comment>
<proteinExistence type="inferred from homology"/>
<protein>
    <submittedName>
        <fullName evidence="7">Uncharacterized protein</fullName>
    </submittedName>
</protein>
<feature type="transmembrane region" description="Helical" evidence="6">
    <location>
        <begin position="78"/>
        <end position="96"/>
    </location>
</feature>
<keyword evidence="3 6" id="KW-0812">Transmembrane</keyword>
<comment type="similarity">
    <text evidence="2">Belongs to the major facilitator superfamily. Proton-dependent oligopeptide transporter (POT/PTR) (TC 2.A.17) family.</text>
</comment>
<feature type="transmembrane region" description="Helical" evidence="6">
    <location>
        <begin position="6"/>
        <end position="26"/>
    </location>
</feature>
<organism evidence="7 8">
    <name type="scientific">Rubroshorea leprosula</name>
    <dbReference type="NCBI Taxonomy" id="152421"/>
    <lineage>
        <taxon>Eukaryota</taxon>
        <taxon>Viridiplantae</taxon>
        <taxon>Streptophyta</taxon>
        <taxon>Embryophyta</taxon>
        <taxon>Tracheophyta</taxon>
        <taxon>Spermatophyta</taxon>
        <taxon>Magnoliopsida</taxon>
        <taxon>eudicotyledons</taxon>
        <taxon>Gunneridae</taxon>
        <taxon>Pentapetalae</taxon>
        <taxon>rosids</taxon>
        <taxon>malvids</taxon>
        <taxon>Malvales</taxon>
        <taxon>Dipterocarpaceae</taxon>
        <taxon>Rubroshorea</taxon>
    </lineage>
</organism>
<evidence type="ECO:0000313" key="7">
    <source>
        <dbReference type="EMBL" id="GKV09768.1"/>
    </source>
</evidence>
<name>A0AAV5JEH2_9ROSI</name>
<dbReference type="InterPro" id="IPR000109">
    <property type="entry name" value="POT_fam"/>
</dbReference>
<evidence type="ECO:0000256" key="6">
    <source>
        <dbReference type="SAM" id="Phobius"/>
    </source>
</evidence>
<dbReference type="GO" id="GO:0022857">
    <property type="term" value="F:transmembrane transporter activity"/>
    <property type="evidence" value="ECO:0007669"/>
    <property type="project" value="InterPro"/>
</dbReference>
<evidence type="ECO:0000256" key="1">
    <source>
        <dbReference type="ARBA" id="ARBA00004141"/>
    </source>
</evidence>
<evidence type="ECO:0000256" key="2">
    <source>
        <dbReference type="ARBA" id="ARBA00005982"/>
    </source>
</evidence>
<evidence type="ECO:0000256" key="5">
    <source>
        <dbReference type="ARBA" id="ARBA00023136"/>
    </source>
</evidence>
<dbReference type="Gene3D" id="1.20.1250.20">
    <property type="entry name" value="MFS general substrate transporter like domains"/>
    <property type="match status" value="1"/>
</dbReference>
<dbReference type="EMBL" id="BPVZ01000031">
    <property type="protein sequence ID" value="GKV09768.1"/>
    <property type="molecule type" value="Genomic_DNA"/>
</dbReference>
<reference evidence="7 8" key="1">
    <citation type="journal article" date="2021" name="Commun. Biol.">
        <title>The genome of Shorea leprosula (Dipterocarpaceae) highlights the ecological relevance of drought in aseasonal tropical rainforests.</title>
        <authorList>
            <person name="Ng K.K.S."/>
            <person name="Kobayashi M.J."/>
            <person name="Fawcett J.A."/>
            <person name="Hatakeyama M."/>
            <person name="Paape T."/>
            <person name="Ng C.H."/>
            <person name="Ang C.C."/>
            <person name="Tnah L.H."/>
            <person name="Lee C.T."/>
            <person name="Nishiyama T."/>
            <person name="Sese J."/>
            <person name="O'Brien M.J."/>
            <person name="Copetti D."/>
            <person name="Mohd Noor M.I."/>
            <person name="Ong R.C."/>
            <person name="Putra M."/>
            <person name="Sireger I.Z."/>
            <person name="Indrioko S."/>
            <person name="Kosugi Y."/>
            <person name="Izuno A."/>
            <person name="Isagi Y."/>
            <person name="Lee S.L."/>
            <person name="Shimizu K.K."/>
        </authorList>
    </citation>
    <scope>NUCLEOTIDE SEQUENCE [LARGE SCALE GENOMIC DNA]</scope>
    <source>
        <strain evidence="7">214</strain>
    </source>
</reference>
<evidence type="ECO:0000313" key="8">
    <source>
        <dbReference type="Proteomes" id="UP001054252"/>
    </source>
</evidence>
<dbReference type="PANTHER" id="PTHR11654">
    <property type="entry name" value="OLIGOPEPTIDE TRANSPORTER-RELATED"/>
    <property type="match status" value="1"/>
</dbReference>
<keyword evidence="4 6" id="KW-1133">Transmembrane helix</keyword>
<dbReference type="GO" id="GO:0016020">
    <property type="term" value="C:membrane"/>
    <property type="evidence" value="ECO:0007669"/>
    <property type="project" value="UniProtKB-SubCell"/>
</dbReference>
<comment type="subcellular location">
    <subcellularLocation>
        <location evidence="1">Membrane</location>
        <topology evidence="1">Multi-pass membrane protein</topology>
    </subcellularLocation>
</comment>
<accession>A0AAV5JEH2</accession>
<dbReference type="Pfam" id="PF00854">
    <property type="entry name" value="PTR2"/>
    <property type="match status" value="1"/>
</dbReference>
<keyword evidence="8" id="KW-1185">Reference proteome</keyword>
<evidence type="ECO:0000256" key="3">
    <source>
        <dbReference type="ARBA" id="ARBA00022692"/>
    </source>
</evidence>